<dbReference type="AlphaFoldDB" id="A0A4V0K8N6"/>
<accession>A0A4V0K8N6</accession>
<dbReference type="OrthoDB" id="372325at2759"/>
<dbReference type="VEuPathDB" id="PlasmoDB:PCHAS_0926900"/>
<dbReference type="Proteomes" id="UP000071118">
    <property type="component" value="Chromosome 9"/>
</dbReference>
<feature type="chain" id="PRO_5020881373" evidence="1">
    <location>
        <begin position="20"/>
        <end position="262"/>
    </location>
</feature>
<dbReference type="GeneID" id="3492223"/>
<name>A0A4V0K8N6_PLACU</name>
<evidence type="ECO:0000313" key="3">
    <source>
        <dbReference type="Proteomes" id="UP000071118"/>
    </source>
</evidence>
<dbReference type="EMBL" id="LK022886">
    <property type="protein sequence ID" value="VTZ68878.1"/>
    <property type="molecule type" value="Genomic_DNA"/>
</dbReference>
<dbReference type="KEGG" id="pcb:PCHAS_0926900"/>
<dbReference type="InterPro" id="IPR021689">
    <property type="entry name" value="DUF3271"/>
</dbReference>
<sequence length="262" mass="30851">MMKIIFSLFILSISANVKAASYQSGNPNKPQLISYDSVAHPTALFEYPETKHYKYLDLINDVLSKQSENTRYAFEGGNYHMVLTDFDISIDNEPHYVNEHFSKKGTEIIKEGTAFFIAYLKEKLKYISSHYMYKYDFENNYASDLMEFAHDLKAIVYDRFAYEYKHNFVKFRHEPEDKKLREKARDFFVALMKNSAVRIQGYFIKTRTDESFMYLSQDASLYFTVAIAPFRVNATYDFGFPEFEVVHDGSPPLKKLRSYNYK</sequence>
<protein>
    <submittedName>
        <fullName evidence="2">Fam-d protein</fullName>
    </submittedName>
</protein>
<dbReference type="RefSeq" id="XP_739170.2">
    <property type="nucleotide sequence ID" value="XM_734077.2"/>
</dbReference>
<keyword evidence="1" id="KW-0732">Signal</keyword>
<dbReference type="Pfam" id="PF11675">
    <property type="entry name" value="DUF3271"/>
    <property type="match status" value="1"/>
</dbReference>
<evidence type="ECO:0000313" key="2">
    <source>
        <dbReference type="EMBL" id="VTZ68878.1"/>
    </source>
</evidence>
<evidence type="ECO:0000256" key="1">
    <source>
        <dbReference type="SAM" id="SignalP"/>
    </source>
</evidence>
<proteinExistence type="predicted"/>
<feature type="signal peptide" evidence="1">
    <location>
        <begin position="1"/>
        <end position="19"/>
    </location>
</feature>
<reference evidence="2 3" key="1">
    <citation type="journal article" date="2014" name="BMC Biol.">
        <title>A comprehensive evaluation of rodent malaria parasite genomes and gene expression.</title>
        <authorList>
            <person name="Otto T.D."/>
            <person name="Bohme U."/>
            <person name="Jackson A.P."/>
            <person name="Hunt M."/>
            <person name="Franke-Fayard B."/>
            <person name="Hoeijmakers W.A."/>
            <person name="Religa A.A."/>
            <person name="Robertson L."/>
            <person name="Sanders M."/>
            <person name="Ogun S.A."/>
            <person name="Cunningham D."/>
            <person name="Erhart A."/>
            <person name="Billker O."/>
            <person name="Khan S.M."/>
            <person name="Stunnenberg H.G."/>
            <person name="Langhorne J."/>
            <person name="Holder A.A."/>
            <person name="Waters A.P."/>
            <person name="Newbold C.I."/>
            <person name="Pain A."/>
            <person name="Berriman M."/>
            <person name="Janse C.J."/>
        </authorList>
    </citation>
    <scope>NUCLEOTIDE SEQUENCE [LARGE SCALE GENOMIC DNA]</scope>
    <source>
        <strain evidence="2 3">AS</strain>
    </source>
</reference>
<keyword evidence="3" id="KW-1185">Reference proteome</keyword>
<organism evidence="2 3">
    <name type="scientific">Plasmodium chabaudi chabaudi</name>
    <dbReference type="NCBI Taxonomy" id="31271"/>
    <lineage>
        <taxon>Eukaryota</taxon>
        <taxon>Sar</taxon>
        <taxon>Alveolata</taxon>
        <taxon>Apicomplexa</taxon>
        <taxon>Aconoidasida</taxon>
        <taxon>Haemosporida</taxon>
        <taxon>Plasmodiidae</taxon>
        <taxon>Plasmodium</taxon>
        <taxon>Plasmodium (Vinckeia)</taxon>
    </lineage>
</organism>
<gene>
    <name evidence="2" type="ORF">PCHAS_0926900</name>
</gene>